<dbReference type="EMBL" id="CM056742">
    <property type="protein sequence ID" value="KAJ8679962.1"/>
    <property type="molecule type" value="Genomic_DNA"/>
</dbReference>
<name>A0ACC2PC00_9HYME</name>
<evidence type="ECO:0000313" key="2">
    <source>
        <dbReference type="Proteomes" id="UP001239111"/>
    </source>
</evidence>
<comment type="caution">
    <text evidence="1">The sequence shown here is derived from an EMBL/GenBank/DDBJ whole genome shotgun (WGS) entry which is preliminary data.</text>
</comment>
<reference evidence="1" key="1">
    <citation type="submission" date="2023-04" db="EMBL/GenBank/DDBJ databases">
        <title>A chromosome-level genome assembly of the parasitoid wasp Eretmocerus hayati.</title>
        <authorList>
            <person name="Zhong Y."/>
            <person name="Liu S."/>
            <person name="Liu Y."/>
        </authorList>
    </citation>
    <scope>NUCLEOTIDE SEQUENCE</scope>
    <source>
        <strain evidence="1">ZJU_SS_LIU_2023</strain>
    </source>
</reference>
<sequence>MSEIADAERECAKVSMCVFCNKDLMTKPTVILDKNMLNELATTSSYLKDWMHVTFNHHKFLKVHTVCEKNYRVKGIRAVLRIKNKELRNRQDMWNRFDVKKHCIFCAKMTNRSAKAKRSVGEIKEQSTLDEIKKHLKKLLETDRTNKYEYMNVRAHAIRPITEQSIKPLYHVDCVEAVGMPIALFD</sequence>
<protein>
    <submittedName>
        <fullName evidence="1">Uncharacterized protein</fullName>
    </submittedName>
</protein>
<keyword evidence="2" id="KW-1185">Reference proteome</keyword>
<gene>
    <name evidence="1" type="ORF">QAD02_015749</name>
</gene>
<evidence type="ECO:0000313" key="1">
    <source>
        <dbReference type="EMBL" id="KAJ8679962.1"/>
    </source>
</evidence>
<accession>A0ACC2PC00</accession>
<organism evidence="1 2">
    <name type="scientific">Eretmocerus hayati</name>
    <dbReference type="NCBI Taxonomy" id="131215"/>
    <lineage>
        <taxon>Eukaryota</taxon>
        <taxon>Metazoa</taxon>
        <taxon>Ecdysozoa</taxon>
        <taxon>Arthropoda</taxon>
        <taxon>Hexapoda</taxon>
        <taxon>Insecta</taxon>
        <taxon>Pterygota</taxon>
        <taxon>Neoptera</taxon>
        <taxon>Endopterygota</taxon>
        <taxon>Hymenoptera</taxon>
        <taxon>Apocrita</taxon>
        <taxon>Proctotrupomorpha</taxon>
        <taxon>Chalcidoidea</taxon>
        <taxon>Aphelinidae</taxon>
        <taxon>Aphelininae</taxon>
        <taxon>Eretmocerus</taxon>
    </lineage>
</organism>
<proteinExistence type="predicted"/>
<dbReference type="Proteomes" id="UP001239111">
    <property type="component" value="Chromosome 2"/>
</dbReference>